<evidence type="ECO:0000313" key="3">
    <source>
        <dbReference type="EMBL" id="OJJ56882.1"/>
    </source>
</evidence>
<dbReference type="VEuPathDB" id="FungiDB:ASPSYDRAFT_205774"/>
<dbReference type="EMBL" id="KV878589">
    <property type="protein sequence ID" value="OJJ56882.1"/>
    <property type="molecule type" value="Genomic_DNA"/>
</dbReference>
<name>A0A1L9TBT4_9EURO</name>
<dbReference type="Gene3D" id="3.40.50.300">
    <property type="entry name" value="P-loop containing nucleotide triphosphate hydrolases"/>
    <property type="match status" value="1"/>
</dbReference>
<proteinExistence type="predicted"/>
<dbReference type="RefSeq" id="XP_040700688.1">
    <property type="nucleotide sequence ID" value="XM_040843887.1"/>
</dbReference>
<evidence type="ECO:0000313" key="4">
    <source>
        <dbReference type="Proteomes" id="UP000184356"/>
    </source>
</evidence>
<dbReference type="InterPro" id="IPR003593">
    <property type="entry name" value="AAA+_ATPase"/>
</dbReference>
<dbReference type="SUPFAM" id="SSF52540">
    <property type="entry name" value="P-loop containing nucleoside triphosphate hydrolases"/>
    <property type="match status" value="1"/>
</dbReference>
<accession>A0A1L9TBT4</accession>
<reference evidence="4" key="1">
    <citation type="journal article" date="2017" name="Genome Biol.">
        <title>Comparative genomics reveals high biological diversity and specific adaptations in the industrially and medically important fungal genus Aspergillus.</title>
        <authorList>
            <person name="de Vries R.P."/>
            <person name="Riley R."/>
            <person name="Wiebenga A."/>
            <person name="Aguilar-Osorio G."/>
            <person name="Amillis S."/>
            <person name="Uchima C.A."/>
            <person name="Anderluh G."/>
            <person name="Asadollahi M."/>
            <person name="Askin M."/>
            <person name="Barry K."/>
            <person name="Battaglia E."/>
            <person name="Bayram O."/>
            <person name="Benocci T."/>
            <person name="Braus-Stromeyer S.A."/>
            <person name="Caldana C."/>
            <person name="Canovas D."/>
            <person name="Cerqueira G.C."/>
            <person name="Chen F."/>
            <person name="Chen W."/>
            <person name="Choi C."/>
            <person name="Clum A."/>
            <person name="Dos Santos R.A."/>
            <person name="Damasio A.R."/>
            <person name="Diallinas G."/>
            <person name="Emri T."/>
            <person name="Fekete E."/>
            <person name="Flipphi M."/>
            <person name="Freyberg S."/>
            <person name="Gallo A."/>
            <person name="Gournas C."/>
            <person name="Habgood R."/>
            <person name="Hainaut M."/>
            <person name="Harispe M.L."/>
            <person name="Henrissat B."/>
            <person name="Hilden K.S."/>
            <person name="Hope R."/>
            <person name="Hossain A."/>
            <person name="Karabika E."/>
            <person name="Karaffa L."/>
            <person name="Karanyi Z."/>
            <person name="Krasevec N."/>
            <person name="Kuo A."/>
            <person name="Kusch H."/>
            <person name="LaButti K."/>
            <person name="Lagendijk E.L."/>
            <person name="Lapidus A."/>
            <person name="Levasseur A."/>
            <person name="Lindquist E."/>
            <person name="Lipzen A."/>
            <person name="Logrieco A.F."/>
            <person name="MacCabe A."/>
            <person name="Maekelae M.R."/>
            <person name="Malavazi I."/>
            <person name="Melin P."/>
            <person name="Meyer V."/>
            <person name="Mielnichuk N."/>
            <person name="Miskei M."/>
            <person name="Molnar A.P."/>
            <person name="Mule G."/>
            <person name="Ngan C.Y."/>
            <person name="Orejas M."/>
            <person name="Orosz E."/>
            <person name="Ouedraogo J.P."/>
            <person name="Overkamp K.M."/>
            <person name="Park H.-S."/>
            <person name="Perrone G."/>
            <person name="Piumi F."/>
            <person name="Punt P.J."/>
            <person name="Ram A.F."/>
            <person name="Ramon A."/>
            <person name="Rauscher S."/>
            <person name="Record E."/>
            <person name="Riano-Pachon D.M."/>
            <person name="Robert V."/>
            <person name="Roehrig J."/>
            <person name="Ruller R."/>
            <person name="Salamov A."/>
            <person name="Salih N.S."/>
            <person name="Samson R.A."/>
            <person name="Sandor E."/>
            <person name="Sanguinetti M."/>
            <person name="Schuetze T."/>
            <person name="Sepcic K."/>
            <person name="Shelest E."/>
            <person name="Sherlock G."/>
            <person name="Sophianopoulou V."/>
            <person name="Squina F.M."/>
            <person name="Sun H."/>
            <person name="Susca A."/>
            <person name="Todd R.B."/>
            <person name="Tsang A."/>
            <person name="Unkles S.E."/>
            <person name="van de Wiele N."/>
            <person name="van Rossen-Uffink D."/>
            <person name="Oliveira J.V."/>
            <person name="Vesth T.C."/>
            <person name="Visser J."/>
            <person name="Yu J.-H."/>
            <person name="Zhou M."/>
            <person name="Andersen M.R."/>
            <person name="Archer D.B."/>
            <person name="Baker S.E."/>
            <person name="Benoit I."/>
            <person name="Brakhage A.A."/>
            <person name="Braus G.H."/>
            <person name="Fischer R."/>
            <person name="Frisvad J.C."/>
            <person name="Goldman G.H."/>
            <person name="Houbraken J."/>
            <person name="Oakley B."/>
            <person name="Pocsi I."/>
            <person name="Scazzocchio C."/>
            <person name="Seiboth B."/>
            <person name="vanKuyk P.A."/>
            <person name="Wortman J."/>
            <person name="Dyer P.S."/>
            <person name="Grigoriev I.V."/>
        </authorList>
    </citation>
    <scope>NUCLEOTIDE SEQUENCE [LARGE SCALE GENOMIC DNA]</scope>
    <source>
        <strain evidence="4">CBS 593.65</strain>
    </source>
</reference>
<protein>
    <recommendedName>
        <fullName evidence="2">AAA+ ATPase domain-containing protein</fullName>
    </recommendedName>
</protein>
<evidence type="ECO:0000259" key="2">
    <source>
        <dbReference type="SMART" id="SM00382"/>
    </source>
</evidence>
<dbReference type="InterPro" id="IPR027417">
    <property type="entry name" value="P-loop_NTPase"/>
</dbReference>
<dbReference type="Proteomes" id="UP000184356">
    <property type="component" value="Unassembled WGS sequence"/>
</dbReference>
<dbReference type="OrthoDB" id="10042665at2759"/>
<dbReference type="PANTHER" id="PTHR46411">
    <property type="entry name" value="FAMILY ATPASE, PUTATIVE-RELATED"/>
    <property type="match status" value="1"/>
</dbReference>
<evidence type="ECO:0000256" key="1">
    <source>
        <dbReference type="SAM" id="MobiDB-lite"/>
    </source>
</evidence>
<feature type="domain" description="AAA+ ATPase" evidence="2">
    <location>
        <begin position="420"/>
        <end position="546"/>
    </location>
</feature>
<sequence length="621" mass="70516">MTKPVESAAANGTPDPSIQSKSAERLLRFDEVYNSEDRQTHLVKTVREKHKPDRFSETALVVRRIFSKEGEYVRTKVDIKSPLLQDLFREIFKDIDGFELNKSPPMVTPEQIFWAVPGLQRKKEEEESLKSSPDQQLIDDIETALRFVEEDFHDRKKSLESMLEQTELSWDLLWMIFPPREVVLAPQHKILNLEQAFTVSQSGYSCRNGTPFFYAEGSVLHTDGQDFGHATVQVVIDAYAGARKIHSLDFYPLSHHSDAKGVRERLLVRGKKYLSLLDGPMCRDYSVPHGVQEVTRADGNTAVEKFNAQGRVMIDPEGYYLHNTDSLLNQPEVSLKNVLDRESLTDDQIILCSATINGFSFSQKTWCQVAVAELSEVAWNEEAFQRLVIDEQRRSLIHGMVKAHRHEGAAFDDIIANKGQGLIALLTGSPGVGKTLTAEAVAEVTRRPLYVVATGELGIDADAVDRRLQTILDITRRWGCVLLIDEADVFMAARGKDLARDALVSVFLRRLEYFRGVAILTTNRKREIDEAFQSRIHFTVHYPDLNESSRQEVWKNFLQNVAKTSELSEFTDDDFAALSRRKLNGRQQIKNVVSCAVSLAREQNKHINIEDIERLLEIMAN</sequence>
<gene>
    <name evidence="3" type="ORF">ASPSYDRAFT_205774</name>
</gene>
<dbReference type="InterPro" id="IPR054289">
    <property type="entry name" value="DUF7025"/>
</dbReference>
<dbReference type="Pfam" id="PF00004">
    <property type="entry name" value="AAA"/>
    <property type="match status" value="1"/>
</dbReference>
<feature type="region of interest" description="Disordered" evidence="1">
    <location>
        <begin position="1"/>
        <end position="22"/>
    </location>
</feature>
<dbReference type="GO" id="GO:0016887">
    <property type="term" value="F:ATP hydrolysis activity"/>
    <property type="evidence" value="ECO:0007669"/>
    <property type="project" value="InterPro"/>
</dbReference>
<dbReference type="InterPro" id="IPR003959">
    <property type="entry name" value="ATPase_AAA_core"/>
</dbReference>
<dbReference type="SMART" id="SM00382">
    <property type="entry name" value="AAA"/>
    <property type="match status" value="1"/>
</dbReference>
<dbReference type="GeneID" id="63759960"/>
<dbReference type="GO" id="GO:0005524">
    <property type="term" value="F:ATP binding"/>
    <property type="evidence" value="ECO:0007669"/>
    <property type="project" value="InterPro"/>
</dbReference>
<dbReference type="PANTHER" id="PTHR46411:SF2">
    <property type="entry name" value="AAA+ ATPASE DOMAIN-CONTAINING PROTEIN"/>
    <property type="match status" value="1"/>
</dbReference>
<organism evidence="3 4">
    <name type="scientific">Aspergillus sydowii CBS 593.65</name>
    <dbReference type="NCBI Taxonomy" id="1036612"/>
    <lineage>
        <taxon>Eukaryota</taxon>
        <taxon>Fungi</taxon>
        <taxon>Dikarya</taxon>
        <taxon>Ascomycota</taxon>
        <taxon>Pezizomycotina</taxon>
        <taxon>Eurotiomycetes</taxon>
        <taxon>Eurotiomycetidae</taxon>
        <taxon>Eurotiales</taxon>
        <taxon>Aspergillaceae</taxon>
        <taxon>Aspergillus</taxon>
        <taxon>Aspergillus subgen. Nidulantes</taxon>
    </lineage>
</organism>
<keyword evidence="4" id="KW-1185">Reference proteome</keyword>
<dbReference type="Pfam" id="PF22942">
    <property type="entry name" value="DUF7025"/>
    <property type="match status" value="1"/>
</dbReference>
<dbReference type="AlphaFoldDB" id="A0A1L9TBT4"/>
<dbReference type="STRING" id="1036612.A0A1L9TBT4"/>